<feature type="region of interest" description="Disordered" evidence="1">
    <location>
        <begin position="1"/>
        <end position="39"/>
    </location>
</feature>
<protein>
    <submittedName>
        <fullName evidence="2">Uncharacterized protein</fullName>
    </submittedName>
</protein>
<dbReference type="Proteomes" id="UP001367508">
    <property type="component" value="Unassembled WGS sequence"/>
</dbReference>
<gene>
    <name evidence="2" type="ORF">VNO77_22778</name>
</gene>
<feature type="compositionally biased region" description="Polar residues" evidence="1">
    <location>
        <begin position="22"/>
        <end position="35"/>
    </location>
</feature>
<evidence type="ECO:0000313" key="3">
    <source>
        <dbReference type="Proteomes" id="UP001367508"/>
    </source>
</evidence>
<dbReference type="EMBL" id="JAYMYQ010000005">
    <property type="protein sequence ID" value="KAK7328664.1"/>
    <property type="molecule type" value="Genomic_DNA"/>
</dbReference>
<comment type="caution">
    <text evidence="2">The sequence shown here is derived from an EMBL/GenBank/DDBJ whole genome shotgun (WGS) entry which is preliminary data.</text>
</comment>
<keyword evidence="3" id="KW-1185">Reference proteome</keyword>
<dbReference type="AlphaFoldDB" id="A0AAN9L3Q6"/>
<reference evidence="2 3" key="1">
    <citation type="submission" date="2024-01" db="EMBL/GenBank/DDBJ databases">
        <title>The genomes of 5 underutilized Papilionoideae crops provide insights into root nodulation and disease resistanc.</title>
        <authorList>
            <person name="Jiang F."/>
        </authorList>
    </citation>
    <scope>NUCLEOTIDE SEQUENCE [LARGE SCALE GENOMIC DNA]</scope>
    <source>
        <strain evidence="2">LVBAO_FW01</strain>
        <tissue evidence="2">Leaves</tissue>
    </source>
</reference>
<evidence type="ECO:0000256" key="1">
    <source>
        <dbReference type="SAM" id="MobiDB-lite"/>
    </source>
</evidence>
<accession>A0AAN9L3Q6</accession>
<organism evidence="2 3">
    <name type="scientific">Canavalia gladiata</name>
    <name type="common">Sword bean</name>
    <name type="synonym">Dolichos gladiatus</name>
    <dbReference type="NCBI Taxonomy" id="3824"/>
    <lineage>
        <taxon>Eukaryota</taxon>
        <taxon>Viridiplantae</taxon>
        <taxon>Streptophyta</taxon>
        <taxon>Embryophyta</taxon>
        <taxon>Tracheophyta</taxon>
        <taxon>Spermatophyta</taxon>
        <taxon>Magnoliopsida</taxon>
        <taxon>eudicotyledons</taxon>
        <taxon>Gunneridae</taxon>
        <taxon>Pentapetalae</taxon>
        <taxon>rosids</taxon>
        <taxon>fabids</taxon>
        <taxon>Fabales</taxon>
        <taxon>Fabaceae</taxon>
        <taxon>Papilionoideae</taxon>
        <taxon>50 kb inversion clade</taxon>
        <taxon>NPAAA clade</taxon>
        <taxon>indigoferoid/millettioid clade</taxon>
        <taxon>Phaseoleae</taxon>
        <taxon>Canavalia</taxon>
    </lineage>
</organism>
<name>A0AAN9L3Q6_CANGL</name>
<sequence>MIDLGETHKQAKWDTQRDSFEDGTTSKIPLTSQETRGNETKLGSMLLSRKENTGTNIYTQEKIMARKVWEIGKSLECIIQEQNIFKMEEAFEGSRVKGKWGEDKAEVVVVNVYALCELSRKKSFASMQNCFTCI</sequence>
<feature type="compositionally biased region" description="Basic and acidic residues" evidence="1">
    <location>
        <begin position="1"/>
        <end position="20"/>
    </location>
</feature>
<proteinExistence type="predicted"/>
<evidence type="ECO:0000313" key="2">
    <source>
        <dbReference type="EMBL" id="KAK7328664.1"/>
    </source>
</evidence>